<proteinExistence type="predicted"/>
<sequence>MSQGWESNPKSDSGLDSRLRVGSWFTIGVSGRDQSGLGSRVNSWTGVGVRSRSGVRIVVKSQVSGPGLESGLEVRLGLRSRVSFSVRVRIGIGSR</sequence>
<protein>
    <submittedName>
        <fullName evidence="1">Uncharacterized protein</fullName>
    </submittedName>
</protein>
<keyword evidence="2" id="KW-1185">Reference proteome</keyword>
<evidence type="ECO:0000313" key="2">
    <source>
        <dbReference type="Proteomes" id="UP000823775"/>
    </source>
</evidence>
<name>A0ABS8SUV2_DATST</name>
<gene>
    <name evidence="1" type="ORF">HAX54_049311</name>
</gene>
<comment type="caution">
    <text evidence="1">The sequence shown here is derived from an EMBL/GenBank/DDBJ whole genome shotgun (WGS) entry which is preliminary data.</text>
</comment>
<reference evidence="1 2" key="1">
    <citation type="journal article" date="2021" name="BMC Genomics">
        <title>Datura genome reveals duplications of psychoactive alkaloid biosynthetic genes and high mutation rate following tissue culture.</title>
        <authorList>
            <person name="Rajewski A."/>
            <person name="Carter-House D."/>
            <person name="Stajich J."/>
            <person name="Litt A."/>
        </authorList>
    </citation>
    <scope>NUCLEOTIDE SEQUENCE [LARGE SCALE GENOMIC DNA]</scope>
    <source>
        <strain evidence="1">AR-01</strain>
    </source>
</reference>
<dbReference type="EMBL" id="JACEIK010000833">
    <property type="protein sequence ID" value="MCD7462762.1"/>
    <property type="molecule type" value="Genomic_DNA"/>
</dbReference>
<feature type="non-terminal residue" evidence="1">
    <location>
        <position position="95"/>
    </location>
</feature>
<accession>A0ABS8SUV2</accession>
<organism evidence="1 2">
    <name type="scientific">Datura stramonium</name>
    <name type="common">Jimsonweed</name>
    <name type="synonym">Common thornapple</name>
    <dbReference type="NCBI Taxonomy" id="4076"/>
    <lineage>
        <taxon>Eukaryota</taxon>
        <taxon>Viridiplantae</taxon>
        <taxon>Streptophyta</taxon>
        <taxon>Embryophyta</taxon>
        <taxon>Tracheophyta</taxon>
        <taxon>Spermatophyta</taxon>
        <taxon>Magnoliopsida</taxon>
        <taxon>eudicotyledons</taxon>
        <taxon>Gunneridae</taxon>
        <taxon>Pentapetalae</taxon>
        <taxon>asterids</taxon>
        <taxon>lamiids</taxon>
        <taxon>Solanales</taxon>
        <taxon>Solanaceae</taxon>
        <taxon>Solanoideae</taxon>
        <taxon>Datureae</taxon>
        <taxon>Datura</taxon>
    </lineage>
</organism>
<evidence type="ECO:0000313" key="1">
    <source>
        <dbReference type="EMBL" id="MCD7462762.1"/>
    </source>
</evidence>
<dbReference type="Proteomes" id="UP000823775">
    <property type="component" value="Unassembled WGS sequence"/>
</dbReference>